<feature type="domain" description="DUF3417" evidence="10">
    <location>
        <begin position="13"/>
        <end position="134"/>
    </location>
</feature>
<dbReference type="SUPFAM" id="SSF53756">
    <property type="entry name" value="UDP-Glycosyltransferase/glycogen phosphorylase"/>
    <property type="match status" value="1"/>
</dbReference>
<evidence type="ECO:0000256" key="2">
    <source>
        <dbReference type="ARBA" id="ARBA00001933"/>
    </source>
</evidence>
<keyword evidence="7" id="KW-0808">Transferase</keyword>
<name>A0A6J6CWN3_9ZZZZ</name>
<evidence type="ECO:0000256" key="9">
    <source>
        <dbReference type="ARBA" id="ARBA00023277"/>
    </source>
</evidence>
<dbReference type="PROSITE" id="PS00102">
    <property type="entry name" value="PHOSPHORYLASE"/>
    <property type="match status" value="1"/>
</dbReference>
<dbReference type="GO" id="GO:0030170">
    <property type="term" value="F:pyridoxal phosphate binding"/>
    <property type="evidence" value="ECO:0007669"/>
    <property type="project" value="InterPro"/>
</dbReference>
<evidence type="ECO:0000256" key="7">
    <source>
        <dbReference type="ARBA" id="ARBA00022679"/>
    </source>
</evidence>
<keyword evidence="5" id="KW-0021">Allosteric enzyme</keyword>
<protein>
    <recommendedName>
        <fullName evidence="4">glycogen phosphorylase</fullName>
        <ecNumber evidence="4">2.4.1.1</ecNumber>
    </recommendedName>
</protein>
<dbReference type="GO" id="GO:0008184">
    <property type="term" value="F:glycogen phosphorylase activity"/>
    <property type="evidence" value="ECO:0007669"/>
    <property type="project" value="InterPro"/>
</dbReference>
<gene>
    <name evidence="11" type="ORF">UFOPK1358_01837</name>
    <name evidence="12" type="ORF">UFOPK2766_01180</name>
</gene>
<dbReference type="InterPro" id="IPR052182">
    <property type="entry name" value="Glycogen/Maltodextrin_Phosph"/>
</dbReference>
<proteinExistence type="inferred from homology"/>
<organism evidence="11">
    <name type="scientific">freshwater metagenome</name>
    <dbReference type="NCBI Taxonomy" id="449393"/>
    <lineage>
        <taxon>unclassified sequences</taxon>
        <taxon>metagenomes</taxon>
        <taxon>ecological metagenomes</taxon>
    </lineage>
</organism>
<evidence type="ECO:0000259" key="10">
    <source>
        <dbReference type="Pfam" id="PF11897"/>
    </source>
</evidence>
<evidence type="ECO:0000256" key="6">
    <source>
        <dbReference type="ARBA" id="ARBA00022676"/>
    </source>
</evidence>
<dbReference type="InterPro" id="IPR011834">
    <property type="entry name" value="Agluc_phsphrylas"/>
</dbReference>
<comment type="catalytic activity">
    <reaction evidence="1">
        <text>[(1-&gt;4)-alpha-D-glucosyl](n) + phosphate = [(1-&gt;4)-alpha-D-glucosyl](n-1) + alpha-D-glucose 1-phosphate</text>
        <dbReference type="Rhea" id="RHEA:41732"/>
        <dbReference type="Rhea" id="RHEA-COMP:9584"/>
        <dbReference type="Rhea" id="RHEA-COMP:9586"/>
        <dbReference type="ChEBI" id="CHEBI:15444"/>
        <dbReference type="ChEBI" id="CHEBI:43474"/>
        <dbReference type="ChEBI" id="CHEBI:58601"/>
        <dbReference type="EC" id="2.4.1.1"/>
    </reaction>
</comment>
<dbReference type="InterPro" id="IPR024517">
    <property type="entry name" value="Glycogen_phosphorylase_DUF3417"/>
</dbReference>
<dbReference type="Gene3D" id="3.40.50.2000">
    <property type="entry name" value="Glycogen Phosphorylase B"/>
    <property type="match status" value="3"/>
</dbReference>
<dbReference type="AlphaFoldDB" id="A0A6J6CWN3"/>
<dbReference type="EMBL" id="CAEZSF010000247">
    <property type="protein sequence ID" value="CAB4554643.1"/>
    <property type="molecule type" value="Genomic_DNA"/>
</dbReference>
<keyword evidence="8" id="KW-0663">Pyridoxal phosphate</keyword>
<dbReference type="PANTHER" id="PTHR42655:SF1">
    <property type="entry name" value="GLYCOGEN PHOSPHORYLASE"/>
    <property type="match status" value="1"/>
</dbReference>
<keyword evidence="6" id="KW-0328">Glycosyltransferase</keyword>
<dbReference type="InterPro" id="IPR000811">
    <property type="entry name" value="Glyco_trans_35"/>
</dbReference>
<dbReference type="EC" id="2.4.1.1" evidence="4"/>
<dbReference type="Pfam" id="PF00343">
    <property type="entry name" value="Phosphorylase"/>
    <property type="match status" value="1"/>
</dbReference>
<accession>A0A6J6CWN3</accession>
<dbReference type="PIRSF" id="PIRSF000460">
    <property type="entry name" value="Pprylas_GlgP"/>
    <property type="match status" value="1"/>
</dbReference>
<evidence type="ECO:0000256" key="3">
    <source>
        <dbReference type="ARBA" id="ARBA00006047"/>
    </source>
</evidence>
<comment type="similarity">
    <text evidence="3">Belongs to the glycogen phosphorylase family.</text>
</comment>
<sequence>MKALKSFTVRPHLPEPLAALDRLSSNLRWSWDRPTRELFIMIDSLAWDEGGHDPRRVLAEASTERLLELSTDPYFLERLAAADAALSAYLDLPRWYQQVALEAHETAATDKTGLGTAAEGAIAYFSPEFGISEAVPQYSGGLGILAGDHLKAASDLGVPLIAIGLFYRHGYFRQSLSVDGWQQERFPDLDPHAMALELCDGVRINLDLAGESLTAQVWKATVGRTPLYMLDADIPENSESLQLVTDRLYGGDVEHRLRQEILLGVGGIRALRALGISAQVFHTNEGHAGFLGLERIREHMSSDGLSFEQALTAVRAGAVFTTHTPVPAGIDRFPRELMEKYFGNWAAACGISIDQLMKLGHRPEEATDEPFNMAVMGMRLAERRNGVSALHGEVSREMFADLWPGVPEEETPVGSITNGVHGATWVSAEIAELLSDTVGEDWQWADTASWQSILKVDNQLLQDARDASKLRMVDHVRDRLRNHGLAQGRSSSELEWVNAALSPTALTICFARRMATYKRAALLLSQPERLMRLLLDEERPIQFIFAGKAHPADELGKELIRQIVAFSADPRIRDRFMFVEDYDMALARSLVQGADVWLNTPVRPMEASGTSGMKAVLNGALHCSVLDGWWAECFSSGNDEESALGQTFGPNGWAISSAESIQDEARRIELEANSLFELLETQIVPLYYAKADPKSSFSDAWITRVKENFRTLGPFVGAHRMVRDYVEDLYLPAAARSVELSSNDFAGARTLAAFRARLESEWHQVHVERIEINEDVADLGAQRQVTASVALGGLDPTEVDVQLLVGHVGQSGELENTKTVLLQVHGAEDEHHLRYTGTAVLSTAGRMGVTARVVPRHDLLDAPIEFGLVAWAG</sequence>
<dbReference type="Pfam" id="PF11897">
    <property type="entry name" value="DUF3417"/>
    <property type="match status" value="1"/>
</dbReference>
<evidence type="ECO:0000313" key="12">
    <source>
        <dbReference type="EMBL" id="CAB4743227.1"/>
    </source>
</evidence>
<evidence type="ECO:0000256" key="1">
    <source>
        <dbReference type="ARBA" id="ARBA00001275"/>
    </source>
</evidence>
<evidence type="ECO:0000256" key="4">
    <source>
        <dbReference type="ARBA" id="ARBA00012591"/>
    </source>
</evidence>
<evidence type="ECO:0000313" key="11">
    <source>
        <dbReference type="EMBL" id="CAB4554643.1"/>
    </source>
</evidence>
<dbReference type="EMBL" id="CAEZYU010000049">
    <property type="protein sequence ID" value="CAB4743227.1"/>
    <property type="molecule type" value="Genomic_DNA"/>
</dbReference>
<reference evidence="11" key="1">
    <citation type="submission" date="2020-05" db="EMBL/GenBank/DDBJ databases">
        <authorList>
            <person name="Chiriac C."/>
            <person name="Salcher M."/>
            <person name="Ghai R."/>
            <person name="Kavagutti S V."/>
        </authorList>
    </citation>
    <scope>NUCLEOTIDE SEQUENCE</scope>
</reference>
<dbReference type="GO" id="GO:0005975">
    <property type="term" value="P:carbohydrate metabolic process"/>
    <property type="evidence" value="ECO:0007669"/>
    <property type="project" value="InterPro"/>
</dbReference>
<dbReference type="PANTHER" id="PTHR42655">
    <property type="entry name" value="GLYCOGEN PHOSPHORYLASE"/>
    <property type="match status" value="1"/>
</dbReference>
<comment type="cofactor">
    <cofactor evidence="2">
        <name>pyridoxal 5'-phosphate</name>
        <dbReference type="ChEBI" id="CHEBI:597326"/>
    </cofactor>
</comment>
<evidence type="ECO:0000256" key="5">
    <source>
        <dbReference type="ARBA" id="ARBA00022533"/>
    </source>
</evidence>
<dbReference type="InterPro" id="IPR035090">
    <property type="entry name" value="Pyridoxal_P_attach_site"/>
</dbReference>
<dbReference type="NCBIfam" id="TIGR02094">
    <property type="entry name" value="more_P_ylases"/>
    <property type="match status" value="1"/>
</dbReference>
<keyword evidence="9" id="KW-0119">Carbohydrate metabolism</keyword>
<evidence type="ECO:0000256" key="8">
    <source>
        <dbReference type="ARBA" id="ARBA00022898"/>
    </source>
</evidence>